<organism evidence="1 2">
    <name type="scientific">Anopheles atroparvus</name>
    <name type="common">European mosquito</name>
    <dbReference type="NCBI Taxonomy" id="41427"/>
    <lineage>
        <taxon>Eukaryota</taxon>
        <taxon>Metazoa</taxon>
        <taxon>Ecdysozoa</taxon>
        <taxon>Arthropoda</taxon>
        <taxon>Hexapoda</taxon>
        <taxon>Insecta</taxon>
        <taxon>Pterygota</taxon>
        <taxon>Neoptera</taxon>
        <taxon>Endopterygota</taxon>
        <taxon>Diptera</taxon>
        <taxon>Nematocera</taxon>
        <taxon>Culicoidea</taxon>
        <taxon>Culicidae</taxon>
        <taxon>Anophelinae</taxon>
        <taxon>Anopheles</taxon>
    </lineage>
</organism>
<dbReference type="EnsemblMetazoa" id="ENSAATROPT008323">
    <property type="protein sequence ID" value="ENSAATROPP007485"/>
    <property type="gene ID" value="ENSAATROPG006775"/>
</dbReference>
<reference evidence="1" key="1">
    <citation type="submission" date="2024-04" db="UniProtKB">
        <authorList>
            <consortium name="EnsemblMetazoa"/>
        </authorList>
    </citation>
    <scope>IDENTIFICATION</scope>
    <source>
        <strain evidence="1">EBRO</strain>
    </source>
</reference>
<sequence length="53" mass="5997">MQQFVTQLQLGKGSSLPKLPTGIVYSIRRPLKHSLKPVFVPIHRIVSFSYCIS</sequence>
<protein>
    <submittedName>
        <fullName evidence="1">Uncharacterized protein</fullName>
    </submittedName>
</protein>
<dbReference type="Proteomes" id="UP000075880">
    <property type="component" value="Unassembled WGS sequence"/>
</dbReference>
<evidence type="ECO:0000313" key="2">
    <source>
        <dbReference type="Proteomes" id="UP000075880"/>
    </source>
</evidence>
<accession>A0AAG5D9C1</accession>
<keyword evidence="2" id="KW-1185">Reference proteome</keyword>
<dbReference type="AlphaFoldDB" id="A0AAG5D9C1"/>
<proteinExistence type="predicted"/>
<name>A0AAG5D9C1_ANOAO</name>
<evidence type="ECO:0000313" key="1">
    <source>
        <dbReference type="EnsemblMetazoa" id="ENSAATROPP007485"/>
    </source>
</evidence>